<evidence type="ECO:0000259" key="7">
    <source>
        <dbReference type="Pfam" id="PF00361"/>
    </source>
</evidence>
<dbReference type="RefSeq" id="WP_173413322.1">
    <property type="nucleotide sequence ID" value="NZ_CP054139.1"/>
</dbReference>
<keyword evidence="10" id="KW-1185">Reference proteome</keyword>
<keyword evidence="3 6" id="KW-1133">Transmembrane helix</keyword>
<dbReference type="GO" id="GO:0015990">
    <property type="term" value="P:electron transport coupled proton transport"/>
    <property type="evidence" value="ECO:0007669"/>
    <property type="project" value="TreeGrafter"/>
</dbReference>
<dbReference type="GO" id="GO:0048038">
    <property type="term" value="F:quinone binding"/>
    <property type="evidence" value="ECO:0007669"/>
    <property type="project" value="UniProtKB-KW"/>
</dbReference>
<feature type="transmembrane region" description="Helical" evidence="6">
    <location>
        <begin position="30"/>
        <end position="50"/>
    </location>
</feature>
<dbReference type="GO" id="GO:0042773">
    <property type="term" value="P:ATP synthesis coupled electron transport"/>
    <property type="evidence" value="ECO:0007669"/>
    <property type="project" value="InterPro"/>
</dbReference>
<dbReference type="AlphaFoldDB" id="A0A7D4UKM6"/>
<feature type="transmembrane region" description="Helical" evidence="6">
    <location>
        <begin position="306"/>
        <end position="328"/>
    </location>
</feature>
<feature type="transmembrane region" description="Helical" evidence="6">
    <location>
        <begin position="272"/>
        <end position="299"/>
    </location>
</feature>
<feature type="transmembrane region" description="Helical" evidence="6">
    <location>
        <begin position="207"/>
        <end position="227"/>
    </location>
</feature>
<feature type="transmembrane region" description="Helical" evidence="6">
    <location>
        <begin position="116"/>
        <end position="134"/>
    </location>
</feature>
<feature type="transmembrane region" description="Helical" evidence="6">
    <location>
        <begin position="611"/>
        <end position="636"/>
    </location>
</feature>
<evidence type="ECO:0000256" key="2">
    <source>
        <dbReference type="ARBA" id="ARBA00022692"/>
    </source>
</evidence>
<dbReference type="PANTHER" id="PTHR42829">
    <property type="entry name" value="NADH-UBIQUINONE OXIDOREDUCTASE CHAIN 5"/>
    <property type="match status" value="1"/>
</dbReference>
<accession>A0A7D4UKM6</accession>
<dbReference type="NCBIfam" id="TIGR01974">
    <property type="entry name" value="NDH_I_L"/>
    <property type="match status" value="1"/>
</dbReference>
<dbReference type="GO" id="GO:0008137">
    <property type="term" value="F:NADH dehydrogenase (ubiquinone) activity"/>
    <property type="evidence" value="ECO:0007669"/>
    <property type="project" value="InterPro"/>
</dbReference>
<dbReference type="PANTHER" id="PTHR42829:SF2">
    <property type="entry name" value="NADH-UBIQUINONE OXIDOREDUCTASE CHAIN 5"/>
    <property type="match status" value="1"/>
</dbReference>
<evidence type="ECO:0000256" key="5">
    <source>
        <dbReference type="RuleBase" id="RU000320"/>
    </source>
</evidence>
<sequence length="639" mass="69993">MDKYIWLIPLLPLLGFVFNGLGRNVLSKGVIGFIGTFMVLVAFGISLSTFMQIHETGKAINVTLFQWISAGTMKVPFAFLVDQLSSIMLLIITGVGTLIHLYSIGYMHDDAGFGKFFAYLNLFIFFMLLLVMGSNYVIMFIGWEGVGLCSYLLIGFWYTNPDYADAAKKAFIMNRIGDLGFLIAIFLMVNIFGSVEFAQIFPRVHLMPHGFWTITLVTMLLFVGATGKSAQIPLFTWLPDAMAGPTPVSALIHAATMVTAGIYMIARSNILFVWAPVTMDVIAIIGLATALFAALIALTQTDIKKVLAYSTVSQLGYMFLGLGVGAFTGGFFHVITHAFFKALLFLGAGSVIHAVSGEQDMRNMGGLRKKLPVTFATMLIGTIAIAGIPPFAGFFSKDEILSHTYEHSKWMYGVGVFTAMLTSFYMFRLLFLTFFGKFRGTHEQEHHLHESPATMTIPLIVLAVLSIVGGFIGIPEVLGGHHALGHFLAPIFKAGAPKEVAELPVSMEMTLMGISVGVAVLALIYAYIKYISKGDLPVRDGEERSFLSTLSYKKFYVDELYDMLFRKPLDAASEFLYKVVDKMGIDGLVNGIGAAPVEGSKGLRLLQTGNVGFYIFMMVLGIIALLVYSFGFTGILHTK</sequence>
<feature type="transmembrane region" description="Helical" evidence="6">
    <location>
        <begin position="334"/>
        <end position="352"/>
    </location>
</feature>
<feature type="domain" description="NADH-Ubiquinone oxidoreductase (complex I) chain 5 N-terminal" evidence="8">
    <location>
        <begin position="67"/>
        <end position="117"/>
    </location>
</feature>
<dbReference type="GO" id="GO:0003954">
    <property type="term" value="F:NADH dehydrogenase activity"/>
    <property type="evidence" value="ECO:0007669"/>
    <property type="project" value="TreeGrafter"/>
</dbReference>
<evidence type="ECO:0000259" key="8">
    <source>
        <dbReference type="Pfam" id="PF00662"/>
    </source>
</evidence>
<feature type="transmembrane region" description="Helical" evidence="6">
    <location>
        <begin position="248"/>
        <end position="266"/>
    </location>
</feature>
<gene>
    <name evidence="9" type="primary">nuoL</name>
    <name evidence="9" type="ORF">HQ865_02230</name>
</gene>
<evidence type="ECO:0000256" key="3">
    <source>
        <dbReference type="ARBA" id="ARBA00022989"/>
    </source>
</evidence>
<evidence type="ECO:0000313" key="10">
    <source>
        <dbReference type="Proteomes" id="UP000505355"/>
    </source>
</evidence>
<dbReference type="Pfam" id="PF00361">
    <property type="entry name" value="Proton_antipo_M"/>
    <property type="match status" value="1"/>
</dbReference>
<dbReference type="EMBL" id="CP054139">
    <property type="protein sequence ID" value="QKJ28621.1"/>
    <property type="molecule type" value="Genomic_DNA"/>
</dbReference>
<dbReference type="GO" id="GO:0012505">
    <property type="term" value="C:endomembrane system"/>
    <property type="evidence" value="ECO:0007669"/>
    <property type="project" value="UniProtKB-SubCell"/>
</dbReference>
<feature type="transmembrane region" description="Helical" evidence="6">
    <location>
        <begin position="373"/>
        <end position="392"/>
    </location>
</feature>
<feature type="transmembrane region" description="Helical" evidence="6">
    <location>
        <begin position="456"/>
        <end position="474"/>
    </location>
</feature>
<reference evidence="9 10" key="1">
    <citation type="submission" date="2020-05" db="EMBL/GenBank/DDBJ databases">
        <title>Mucilaginibacter mali sp. nov.</title>
        <authorList>
            <person name="Kim H.S."/>
            <person name="Lee K.C."/>
            <person name="Suh M.K."/>
            <person name="Kim J.-S."/>
            <person name="Han K.-I."/>
            <person name="Eom M.K."/>
            <person name="Shin Y.K."/>
            <person name="Lee J.-S."/>
        </authorList>
    </citation>
    <scope>NUCLEOTIDE SEQUENCE [LARGE SCALE GENOMIC DNA]</scope>
    <source>
        <strain evidence="9 10">G2-14</strain>
    </source>
</reference>
<keyword evidence="4 6" id="KW-0472">Membrane</keyword>
<dbReference type="GO" id="GO:0016020">
    <property type="term" value="C:membrane"/>
    <property type="evidence" value="ECO:0007669"/>
    <property type="project" value="UniProtKB-SubCell"/>
</dbReference>
<feature type="transmembrane region" description="Helical" evidence="6">
    <location>
        <begin position="87"/>
        <end position="104"/>
    </location>
</feature>
<dbReference type="InterPro" id="IPR001516">
    <property type="entry name" value="Proton_antipo_N"/>
</dbReference>
<dbReference type="InterPro" id="IPR018393">
    <property type="entry name" value="NADHpl_OxRdtase_5_subgr"/>
</dbReference>
<feature type="transmembrane region" description="Helical" evidence="6">
    <location>
        <begin position="509"/>
        <end position="528"/>
    </location>
</feature>
<dbReference type="InterPro" id="IPR001750">
    <property type="entry name" value="ND/Mrp_TM"/>
</dbReference>
<keyword evidence="2 5" id="KW-0812">Transmembrane</keyword>
<dbReference type="KEGG" id="mmab:HQ865_02230"/>
<organism evidence="9 10">
    <name type="scientific">Mucilaginibacter mali</name>
    <dbReference type="NCBI Taxonomy" id="2740462"/>
    <lineage>
        <taxon>Bacteria</taxon>
        <taxon>Pseudomonadati</taxon>
        <taxon>Bacteroidota</taxon>
        <taxon>Sphingobacteriia</taxon>
        <taxon>Sphingobacteriales</taxon>
        <taxon>Sphingobacteriaceae</taxon>
        <taxon>Mucilaginibacter</taxon>
    </lineage>
</organism>
<dbReference type="PRINTS" id="PR01435">
    <property type="entry name" value="NPOXDRDTASE5"/>
</dbReference>
<feature type="transmembrane region" description="Helical" evidence="6">
    <location>
        <begin position="140"/>
        <end position="158"/>
    </location>
</feature>
<feature type="transmembrane region" description="Helical" evidence="6">
    <location>
        <begin position="179"/>
        <end position="201"/>
    </location>
</feature>
<feature type="transmembrane region" description="Helical" evidence="6">
    <location>
        <begin position="412"/>
        <end position="435"/>
    </location>
</feature>
<dbReference type="Pfam" id="PF00662">
    <property type="entry name" value="Proton_antipo_N"/>
    <property type="match status" value="1"/>
</dbReference>
<dbReference type="PRINTS" id="PR01434">
    <property type="entry name" value="NADHDHGNASE5"/>
</dbReference>
<evidence type="ECO:0000256" key="1">
    <source>
        <dbReference type="ARBA" id="ARBA00004127"/>
    </source>
</evidence>
<evidence type="ECO:0000256" key="4">
    <source>
        <dbReference type="ARBA" id="ARBA00023136"/>
    </source>
</evidence>
<evidence type="ECO:0000313" key="9">
    <source>
        <dbReference type="EMBL" id="QKJ28621.1"/>
    </source>
</evidence>
<comment type="subcellular location">
    <subcellularLocation>
        <location evidence="1">Endomembrane system</location>
        <topology evidence="1">Multi-pass membrane protein</topology>
    </subcellularLocation>
    <subcellularLocation>
        <location evidence="5">Membrane</location>
        <topology evidence="5">Multi-pass membrane protein</topology>
    </subcellularLocation>
</comment>
<dbReference type="Gene3D" id="1.20.5.2700">
    <property type="match status" value="1"/>
</dbReference>
<dbReference type="InterPro" id="IPR003945">
    <property type="entry name" value="NU5C-like"/>
</dbReference>
<evidence type="ECO:0000256" key="6">
    <source>
        <dbReference type="SAM" id="Phobius"/>
    </source>
</evidence>
<feature type="domain" description="NADH:quinone oxidoreductase/Mrp antiporter transmembrane" evidence="7">
    <location>
        <begin position="135"/>
        <end position="422"/>
    </location>
</feature>
<protein>
    <submittedName>
        <fullName evidence="9">NADH-quinone oxidoreductase subunit L</fullName>
    </submittedName>
</protein>
<proteinExistence type="predicted"/>
<dbReference type="NCBIfam" id="NF005141">
    <property type="entry name" value="PRK06590.1"/>
    <property type="match status" value="1"/>
</dbReference>
<dbReference type="Proteomes" id="UP000505355">
    <property type="component" value="Chromosome"/>
</dbReference>
<name>A0A7D4UKM6_9SPHI</name>